<dbReference type="Pfam" id="PF02518">
    <property type="entry name" value="HATPase_c"/>
    <property type="match status" value="1"/>
</dbReference>
<evidence type="ECO:0000256" key="2">
    <source>
        <dbReference type="ARBA" id="ARBA00012438"/>
    </source>
</evidence>
<evidence type="ECO:0000259" key="12">
    <source>
        <dbReference type="PROSITE" id="PS50112"/>
    </source>
</evidence>
<sequence>MAFQSEDLSTPELKIGFYRIFLLLAGILYPVWGFAFEAWVPGIQDDKLGRLVIGAICLFFFGLSYILPRVARHTELIFSFLGWIMTTHYFVLLYQNHVHSTYAMGMFVTIFAIGACLNRRRVLLAYSVYVVLLSGLIYFIDTDFVRPIFLMGVVTTVVVTYLAAADRLVSLNKLREDEEAIRREKMRTDLILNSTDEGIYCLDKTGKTTFINEAAARIIGWEPEEFVGKLEHDVLHHTKEDGRPFGTAKCPIFQTFTGGVSRHVNDELFWRRDGSYFPVEYTSTPLKEGYEVVGAVVTFRDISKRRESEASLKKLSNVVQQTAEAVVITDRDGVIEYVNPTFEQLTGFSAQEAVGQNPRLLKSGRHPKVFYERFWKTILNGDVYRGIFINKKKSGEIYYEEQTVTPLRNEQGDITHFVSTSHDFTDRIKAEQALQMANEKLRVQSNDLIKTNEGIRTLYRELKKSHEDLKVLQNQLVQAEKLQSIGRLAAGVAHEVKNPLNILVQQIDYLSDLIPKKDKEAAKVLEEMEEAVDRASTIISELLDFSRMSELDLKKVSLMEVMDSTLTLLEPQLKTAKINLKKEYDKRLPKVNLDANRMQQVFINLMMNAIHATEPGSALTIRLFPRTLNRFEPFVGRRREDIFSIGDDVAVIEIEDAGTGISEENMPKIFDPFFTTKREKGGTGLGLSVVKNILDLHHATIELINNQNGKGAKAVIMIKLDAHSKS</sequence>
<evidence type="ECO:0000256" key="6">
    <source>
        <dbReference type="ARBA" id="ARBA00022777"/>
    </source>
</evidence>
<evidence type="ECO:0000313" key="14">
    <source>
        <dbReference type="EMBL" id="PIQ86195.1"/>
    </source>
</evidence>
<dbReference type="InterPro" id="IPR005467">
    <property type="entry name" value="His_kinase_dom"/>
</dbReference>
<dbReference type="InterPro" id="IPR036890">
    <property type="entry name" value="HATPase_C_sf"/>
</dbReference>
<dbReference type="EC" id="2.7.13.3" evidence="2"/>
<feature type="domain" description="PAC" evidence="13">
    <location>
        <begin position="262"/>
        <end position="314"/>
    </location>
</feature>
<feature type="domain" description="Histidine kinase" evidence="11">
    <location>
        <begin position="491"/>
        <end position="722"/>
    </location>
</feature>
<dbReference type="SMART" id="SM00086">
    <property type="entry name" value="PAC"/>
    <property type="match status" value="2"/>
</dbReference>
<dbReference type="PROSITE" id="PS50109">
    <property type="entry name" value="HIS_KIN"/>
    <property type="match status" value="1"/>
</dbReference>
<dbReference type="InterPro" id="IPR003594">
    <property type="entry name" value="HATPase_dom"/>
</dbReference>
<comment type="caution">
    <text evidence="14">The sequence shown here is derived from an EMBL/GenBank/DDBJ whole genome shotgun (WGS) entry which is preliminary data.</text>
</comment>
<dbReference type="InterPro" id="IPR035965">
    <property type="entry name" value="PAS-like_dom_sf"/>
</dbReference>
<feature type="domain" description="PAC" evidence="13">
    <location>
        <begin position="382"/>
        <end position="436"/>
    </location>
</feature>
<keyword evidence="4" id="KW-0808">Transferase</keyword>
<dbReference type="GO" id="GO:0000155">
    <property type="term" value="F:phosphorelay sensor kinase activity"/>
    <property type="evidence" value="ECO:0007669"/>
    <property type="project" value="InterPro"/>
</dbReference>
<dbReference type="SUPFAM" id="SSF55785">
    <property type="entry name" value="PYP-like sensor domain (PAS domain)"/>
    <property type="match status" value="2"/>
</dbReference>
<evidence type="ECO:0000256" key="5">
    <source>
        <dbReference type="ARBA" id="ARBA00022741"/>
    </source>
</evidence>
<dbReference type="GO" id="GO:0005524">
    <property type="term" value="F:ATP binding"/>
    <property type="evidence" value="ECO:0007669"/>
    <property type="project" value="UniProtKB-KW"/>
</dbReference>
<feature type="transmembrane region" description="Helical" evidence="10">
    <location>
        <begin position="48"/>
        <end position="67"/>
    </location>
</feature>
<gene>
    <name evidence="14" type="ORF">COV74_05835</name>
</gene>
<dbReference type="InterPro" id="IPR036097">
    <property type="entry name" value="HisK_dim/P_sf"/>
</dbReference>
<reference evidence="14 15" key="1">
    <citation type="submission" date="2017-09" db="EMBL/GenBank/DDBJ databases">
        <title>Depth-based differentiation of microbial function through sediment-hosted aquifers and enrichment of novel symbionts in the deep terrestrial subsurface.</title>
        <authorList>
            <person name="Probst A.J."/>
            <person name="Ladd B."/>
            <person name="Jarett J.K."/>
            <person name="Geller-Mcgrath D.E."/>
            <person name="Sieber C.M."/>
            <person name="Emerson J.B."/>
            <person name="Anantharaman K."/>
            <person name="Thomas B.C."/>
            <person name="Malmstrom R."/>
            <person name="Stieglmeier M."/>
            <person name="Klingl A."/>
            <person name="Woyke T."/>
            <person name="Ryan C.M."/>
            <person name="Banfield J.F."/>
        </authorList>
    </citation>
    <scope>NUCLEOTIDE SEQUENCE [LARGE SCALE GENOMIC DNA]</scope>
    <source>
        <strain evidence="14">CG11_big_fil_rev_8_21_14_0_20_45_26</strain>
    </source>
</reference>
<proteinExistence type="predicted"/>
<dbReference type="NCBIfam" id="TIGR00229">
    <property type="entry name" value="sensory_box"/>
    <property type="match status" value="2"/>
</dbReference>
<feature type="domain" description="PAS" evidence="12">
    <location>
        <begin position="311"/>
        <end position="368"/>
    </location>
</feature>
<dbReference type="InterPro" id="IPR013767">
    <property type="entry name" value="PAS_fold"/>
</dbReference>
<dbReference type="Gene3D" id="3.30.450.20">
    <property type="entry name" value="PAS domain"/>
    <property type="match status" value="2"/>
</dbReference>
<evidence type="ECO:0000256" key="1">
    <source>
        <dbReference type="ARBA" id="ARBA00000085"/>
    </source>
</evidence>
<dbReference type="InterPro" id="IPR000700">
    <property type="entry name" value="PAS-assoc_C"/>
</dbReference>
<keyword evidence="10" id="KW-0812">Transmembrane</keyword>
<dbReference type="EMBL" id="PCVY01000049">
    <property type="protein sequence ID" value="PIQ86195.1"/>
    <property type="molecule type" value="Genomic_DNA"/>
</dbReference>
<dbReference type="SUPFAM" id="SSF55874">
    <property type="entry name" value="ATPase domain of HSP90 chaperone/DNA topoisomerase II/histidine kinase"/>
    <property type="match status" value="1"/>
</dbReference>
<keyword evidence="6" id="KW-0418">Kinase</keyword>
<protein>
    <recommendedName>
        <fullName evidence="2">histidine kinase</fullName>
        <ecNumber evidence="2">2.7.13.3</ecNumber>
    </recommendedName>
</protein>
<name>A0A2H0LRU2_9BACT</name>
<evidence type="ECO:0000259" key="11">
    <source>
        <dbReference type="PROSITE" id="PS50109"/>
    </source>
</evidence>
<dbReference type="PRINTS" id="PR00344">
    <property type="entry name" value="BCTRLSENSOR"/>
</dbReference>
<keyword evidence="9" id="KW-0175">Coiled coil</keyword>
<evidence type="ECO:0000256" key="8">
    <source>
        <dbReference type="ARBA" id="ARBA00023012"/>
    </source>
</evidence>
<evidence type="ECO:0000256" key="10">
    <source>
        <dbReference type="SAM" id="Phobius"/>
    </source>
</evidence>
<dbReference type="InterPro" id="IPR001610">
    <property type="entry name" value="PAC"/>
</dbReference>
<comment type="catalytic activity">
    <reaction evidence="1">
        <text>ATP + protein L-histidine = ADP + protein N-phospho-L-histidine.</text>
        <dbReference type="EC" id="2.7.13.3"/>
    </reaction>
</comment>
<dbReference type="GO" id="GO:0006355">
    <property type="term" value="P:regulation of DNA-templated transcription"/>
    <property type="evidence" value="ECO:0007669"/>
    <property type="project" value="InterPro"/>
</dbReference>
<evidence type="ECO:0000256" key="3">
    <source>
        <dbReference type="ARBA" id="ARBA00022553"/>
    </source>
</evidence>
<evidence type="ECO:0000313" key="15">
    <source>
        <dbReference type="Proteomes" id="UP000230859"/>
    </source>
</evidence>
<dbReference type="Gene3D" id="1.10.287.130">
    <property type="match status" value="1"/>
</dbReference>
<feature type="transmembrane region" description="Helical" evidence="10">
    <location>
        <begin position="122"/>
        <end position="140"/>
    </location>
</feature>
<dbReference type="PANTHER" id="PTHR43065">
    <property type="entry name" value="SENSOR HISTIDINE KINASE"/>
    <property type="match status" value="1"/>
</dbReference>
<accession>A0A2H0LRU2</accession>
<dbReference type="PROSITE" id="PS50112">
    <property type="entry name" value="PAS"/>
    <property type="match status" value="2"/>
</dbReference>
<dbReference type="Proteomes" id="UP000230859">
    <property type="component" value="Unassembled WGS sequence"/>
</dbReference>
<evidence type="ECO:0000256" key="9">
    <source>
        <dbReference type="SAM" id="Coils"/>
    </source>
</evidence>
<dbReference type="CDD" id="cd00082">
    <property type="entry name" value="HisKA"/>
    <property type="match status" value="1"/>
</dbReference>
<evidence type="ECO:0000256" key="4">
    <source>
        <dbReference type="ARBA" id="ARBA00022679"/>
    </source>
</evidence>
<dbReference type="InterPro" id="IPR004358">
    <property type="entry name" value="Sig_transdc_His_kin-like_C"/>
</dbReference>
<dbReference type="PANTHER" id="PTHR43065:SF42">
    <property type="entry name" value="TWO-COMPONENT SENSOR PPRA"/>
    <property type="match status" value="1"/>
</dbReference>
<dbReference type="Pfam" id="PF00512">
    <property type="entry name" value="HisKA"/>
    <property type="match status" value="1"/>
</dbReference>
<feature type="domain" description="PAS" evidence="12">
    <location>
        <begin position="184"/>
        <end position="236"/>
    </location>
</feature>
<keyword evidence="8" id="KW-0902">Two-component regulatory system</keyword>
<feature type="transmembrane region" description="Helical" evidence="10">
    <location>
        <begin position="16"/>
        <end position="36"/>
    </location>
</feature>
<dbReference type="PROSITE" id="PS50113">
    <property type="entry name" value="PAC"/>
    <property type="match status" value="2"/>
</dbReference>
<organism evidence="14 15">
    <name type="scientific">Candidatus Abzuiibacterium crystallinum</name>
    <dbReference type="NCBI Taxonomy" id="1974748"/>
    <lineage>
        <taxon>Bacteria</taxon>
        <taxon>Pseudomonadati</taxon>
        <taxon>Candidatus Omnitrophota</taxon>
        <taxon>Candidatus Abzuiibacterium</taxon>
    </lineage>
</organism>
<keyword evidence="10" id="KW-0472">Membrane</keyword>
<dbReference type="Pfam" id="PF00989">
    <property type="entry name" value="PAS"/>
    <property type="match status" value="2"/>
</dbReference>
<evidence type="ECO:0000259" key="13">
    <source>
        <dbReference type="PROSITE" id="PS50113"/>
    </source>
</evidence>
<dbReference type="InterPro" id="IPR000014">
    <property type="entry name" value="PAS"/>
</dbReference>
<keyword evidence="3" id="KW-0597">Phosphoprotein</keyword>
<keyword evidence="5" id="KW-0547">Nucleotide-binding</keyword>
<feature type="coiled-coil region" evidence="9">
    <location>
        <begin position="455"/>
        <end position="482"/>
    </location>
</feature>
<dbReference type="SMART" id="SM00388">
    <property type="entry name" value="HisKA"/>
    <property type="match status" value="1"/>
</dbReference>
<keyword evidence="10" id="KW-1133">Transmembrane helix</keyword>
<feature type="transmembrane region" description="Helical" evidence="10">
    <location>
        <begin position="76"/>
        <end position="94"/>
    </location>
</feature>
<dbReference type="SUPFAM" id="SSF47384">
    <property type="entry name" value="Homodimeric domain of signal transducing histidine kinase"/>
    <property type="match status" value="1"/>
</dbReference>
<dbReference type="SMART" id="SM00387">
    <property type="entry name" value="HATPase_c"/>
    <property type="match status" value="1"/>
</dbReference>
<keyword evidence="7" id="KW-0067">ATP-binding</keyword>
<dbReference type="InterPro" id="IPR003661">
    <property type="entry name" value="HisK_dim/P_dom"/>
</dbReference>
<dbReference type="SMART" id="SM00091">
    <property type="entry name" value="PAS"/>
    <property type="match status" value="2"/>
</dbReference>
<dbReference type="AlphaFoldDB" id="A0A2H0LRU2"/>
<dbReference type="CDD" id="cd00130">
    <property type="entry name" value="PAS"/>
    <property type="match status" value="2"/>
</dbReference>
<evidence type="ECO:0000256" key="7">
    <source>
        <dbReference type="ARBA" id="ARBA00022840"/>
    </source>
</evidence>
<feature type="transmembrane region" description="Helical" evidence="10">
    <location>
        <begin position="100"/>
        <end position="117"/>
    </location>
</feature>
<dbReference type="Gene3D" id="3.30.565.10">
    <property type="entry name" value="Histidine kinase-like ATPase, C-terminal domain"/>
    <property type="match status" value="1"/>
</dbReference>